<dbReference type="AlphaFoldDB" id="A0A9X3EE36"/>
<keyword evidence="4" id="KW-1185">Reference proteome</keyword>
<reference evidence="3" key="1">
    <citation type="submission" date="2022-11" db="EMBL/GenBank/DDBJ databases">
        <title>Parathalassolutuus dongxingensis gen. nov., sp. nov., a novel member of family Oceanospirillaceae isolated from a coastal shrimp pond in Guangxi, China.</title>
        <authorList>
            <person name="Chen H."/>
        </authorList>
    </citation>
    <scope>NUCLEOTIDE SEQUENCE</scope>
    <source>
        <strain evidence="3">G-43</strain>
    </source>
</reference>
<feature type="region of interest" description="Disordered" evidence="1">
    <location>
        <begin position="174"/>
        <end position="201"/>
    </location>
</feature>
<organism evidence="3 4">
    <name type="scientific">Parathalassolituus penaei</name>
    <dbReference type="NCBI Taxonomy" id="2997323"/>
    <lineage>
        <taxon>Bacteria</taxon>
        <taxon>Pseudomonadati</taxon>
        <taxon>Pseudomonadota</taxon>
        <taxon>Gammaproteobacteria</taxon>
        <taxon>Oceanospirillales</taxon>
        <taxon>Oceanospirillaceae</taxon>
        <taxon>Parathalassolituus</taxon>
    </lineage>
</organism>
<feature type="transmembrane region" description="Helical" evidence="2">
    <location>
        <begin position="120"/>
        <end position="142"/>
    </location>
</feature>
<gene>
    <name evidence="3" type="ORF">OUO13_07970</name>
</gene>
<keyword evidence="2" id="KW-0812">Transmembrane</keyword>
<proteinExistence type="predicted"/>
<feature type="compositionally biased region" description="Polar residues" evidence="1">
    <location>
        <begin position="190"/>
        <end position="201"/>
    </location>
</feature>
<feature type="transmembrane region" description="Helical" evidence="2">
    <location>
        <begin position="88"/>
        <end position="108"/>
    </location>
</feature>
<keyword evidence="2" id="KW-1133">Transmembrane helix</keyword>
<evidence type="ECO:0000313" key="4">
    <source>
        <dbReference type="Proteomes" id="UP001150830"/>
    </source>
</evidence>
<feature type="transmembrane region" description="Helical" evidence="2">
    <location>
        <begin position="7"/>
        <end position="26"/>
    </location>
</feature>
<evidence type="ECO:0000256" key="1">
    <source>
        <dbReference type="SAM" id="MobiDB-lite"/>
    </source>
</evidence>
<dbReference type="RefSeq" id="WP_283173336.1">
    <property type="nucleotide sequence ID" value="NZ_JAPNOA010000022.1"/>
</dbReference>
<accession>A0A9X3EE36</accession>
<sequence>MFHQYKTGVAMMFALVFHVIALLLLVKTLGLFAQGLLDGKDDLVSLLIRSINTLVIALAMYELGLGVGKEYTAEEAGESIFLSIRRTITRFVGTVCIALVLEALIMIIKYSQLDLAGNLYYPVAILVACAVLLLALGGFLALTRRLCRDEMEASVMQQRLLQLTEAQMPVESASSRDSVAGKPSQDSHHQTNTGGSLTALG</sequence>
<dbReference type="EMBL" id="JAPNOA010000022">
    <property type="protein sequence ID" value="MCY0965119.1"/>
    <property type="molecule type" value="Genomic_DNA"/>
</dbReference>
<protein>
    <submittedName>
        <fullName evidence="3">Uncharacterized protein</fullName>
    </submittedName>
</protein>
<evidence type="ECO:0000313" key="3">
    <source>
        <dbReference type="EMBL" id="MCY0965119.1"/>
    </source>
</evidence>
<comment type="caution">
    <text evidence="3">The sequence shown here is derived from an EMBL/GenBank/DDBJ whole genome shotgun (WGS) entry which is preliminary data.</text>
</comment>
<feature type="transmembrane region" description="Helical" evidence="2">
    <location>
        <begin position="46"/>
        <end position="67"/>
    </location>
</feature>
<keyword evidence="2" id="KW-0472">Membrane</keyword>
<name>A0A9X3EE36_9GAMM</name>
<evidence type="ECO:0000256" key="2">
    <source>
        <dbReference type="SAM" id="Phobius"/>
    </source>
</evidence>
<dbReference type="Proteomes" id="UP001150830">
    <property type="component" value="Unassembled WGS sequence"/>
</dbReference>